<keyword evidence="1" id="KW-0472">Membrane</keyword>
<feature type="transmembrane region" description="Helical" evidence="1">
    <location>
        <begin position="48"/>
        <end position="65"/>
    </location>
</feature>
<keyword evidence="1" id="KW-0812">Transmembrane</keyword>
<evidence type="ECO:0000313" key="3">
    <source>
        <dbReference type="Proteomes" id="UP000202991"/>
    </source>
</evidence>
<dbReference type="EMBL" id="KU307456">
    <property type="protein sequence ID" value="AML61161.1"/>
    <property type="molecule type" value="Genomic_DNA"/>
</dbReference>
<keyword evidence="3" id="KW-1185">Reference proteome</keyword>
<keyword evidence="1" id="KW-1133">Transmembrane helix</keyword>
<organism evidence="2 3">
    <name type="scientific">Pyrobaculum filamentous virus 1</name>
    <name type="common">PFV1</name>
    <dbReference type="NCBI Taxonomy" id="1805492"/>
    <lineage>
        <taxon>Viruses</taxon>
        <taxon>Adnaviria</taxon>
        <taxon>Zilligvirae</taxon>
        <taxon>Taleaviricota</taxon>
        <taxon>Tokiviricetes</taxon>
        <taxon>Primavirales</taxon>
        <taxon>Tristromaviridae</taxon>
        <taxon>Alphatristromavirus</taxon>
        <taxon>Alphatristromavirus pozzuoliense</taxon>
    </lineage>
</organism>
<protein>
    <submittedName>
        <fullName evidence="2">Uncharacterized protein</fullName>
    </submittedName>
</protein>
<reference evidence="2 3" key="1">
    <citation type="journal article" date="2016" name="Proc. Natl. Acad. Sci. U.S.A.">
        <title>A virus of hyperthermophilic archaea with a unique architecture among DNA viruses.</title>
        <authorList>
            <person name="Rensen E.I."/>
            <person name="Mochizuki T."/>
            <person name="Quemin E."/>
            <person name="Schouten S."/>
            <person name="Krupovic M."/>
            <person name="Prangishvili D."/>
        </authorList>
    </citation>
    <scope>NUCLEOTIDE SEQUENCE [LARGE SCALE GENOMIC DNA]</scope>
    <source>
        <strain evidence="2">1</strain>
    </source>
</reference>
<evidence type="ECO:0000313" key="2">
    <source>
        <dbReference type="EMBL" id="AML61161.1"/>
    </source>
</evidence>
<evidence type="ECO:0000256" key="1">
    <source>
        <dbReference type="SAM" id="Phobius"/>
    </source>
</evidence>
<proteinExistence type="predicted"/>
<name>A0A140F3K1_PFV1</name>
<dbReference type="Proteomes" id="UP000202991">
    <property type="component" value="Segment"/>
</dbReference>
<accession>A0A140F3K1</accession>
<dbReference type="PROSITE" id="PS51257">
    <property type="entry name" value="PROKAR_LIPOPROTEIN"/>
    <property type="match status" value="1"/>
</dbReference>
<sequence length="67" mass="7361">MIEKVIPLAVILLLVLYSCRSDRRLCVLGLTGAGLIAYAQFRGEPKPWEAVLVVAVAVAFILYTLSR</sequence>
<dbReference type="KEGG" id="vg:30313567"/>
<dbReference type="RefSeq" id="YP_009237231.1">
    <property type="nucleotide sequence ID" value="NC_029548.1"/>
</dbReference>
<dbReference type="GeneID" id="30313567"/>